<sequence length="137" mass="14587">MLTLVWVIFTLFALLWTGAAALLAQSLQWGVAAVQSGAAAAEGRDLASVPLPPWLVESVDPAWLEPLREAAGWMLTLARDALPYLGPAADWLSLGVWLVWGLGMLFLLLVALSLHLLVRGIAGRTRDEPGQLGPPAA</sequence>
<dbReference type="RefSeq" id="WP_135284585.1">
    <property type="nucleotide sequence ID" value="NZ_SMLL01000003.1"/>
</dbReference>
<dbReference type="EMBL" id="SMLL01000003">
    <property type="protein sequence ID" value="TFZ01287.1"/>
    <property type="molecule type" value="Genomic_DNA"/>
</dbReference>
<evidence type="ECO:0000313" key="2">
    <source>
        <dbReference type="EMBL" id="TFZ01287.1"/>
    </source>
</evidence>
<proteinExistence type="predicted"/>
<gene>
    <name evidence="2" type="ORF">EZ242_07850</name>
</gene>
<dbReference type="AlphaFoldDB" id="A0A4Z0BPR2"/>
<dbReference type="OrthoDB" id="8527614at2"/>
<accession>A0A4Z0BPR2</accession>
<name>A0A4Z0BPR2_9BURK</name>
<organism evidence="2 3">
    <name type="scientific">Ramlibacter rhizophilus</name>
    <dbReference type="NCBI Taxonomy" id="1781167"/>
    <lineage>
        <taxon>Bacteria</taxon>
        <taxon>Pseudomonadati</taxon>
        <taxon>Pseudomonadota</taxon>
        <taxon>Betaproteobacteria</taxon>
        <taxon>Burkholderiales</taxon>
        <taxon>Comamonadaceae</taxon>
        <taxon>Ramlibacter</taxon>
    </lineage>
</organism>
<keyword evidence="3" id="KW-1185">Reference proteome</keyword>
<evidence type="ECO:0000256" key="1">
    <source>
        <dbReference type="SAM" id="Phobius"/>
    </source>
</evidence>
<keyword evidence="1" id="KW-0472">Membrane</keyword>
<dbReference type="Proteomes" id="UP000297564">
    <property type="component" value="Unassembled WGS sequence"/>
</dbReference>
<feature type="transmembrane region" description="Helical" evidence="1">
    <location>
        <begin position="97"/>
        <end position="118"/>
    </location>
</feature>
<reference evidence="2 3" key="1">
    <citation type="submission" date="2019-03" db="EMBL/GenBank/DDBJ databases">
        <title>Ramlibacter rhizophilus CCTCC AB2015357, whole genome shotgun sequence.</title>
        <authorList>
            <person name="Zhang X."/>
            <person name="Feng G."/>
            <person name="Zhu H."/>
        </authorList>
    </citation>
    <scope>NUCLEOTIDE SEQUENCE [LARGE SCALE GENOMIC DNA]</scope>
    <source>
        <strain evidence="2 3">CCTCC AB2015357</strain>
    </source>
</reference>
<keyword evidence="1" id="KW-0812">Transmembrane</keyword>
<keyword evidence="1" id="KW-1133">Transmembrane helix</keyword>
<evidence type="ECO:0000313" key="3">
    <source>
        <dbReference type="Proteomes" id="UP000297564"/>
    </source>
</evidence>
<comment type="caution">
    <text evidence="2">The sequence shown here is derived from an EMBL/GenBank/DDBJ whole genome shotgun (WGS) entry which is preliminary data.</text>
</comment>
<protein>
    <submittedName>
        <fullName evidence="2">Uncharacterized protein</fullName>
    </submittedName>
</protein>